<dbReference type="InterPro" id="IPR011009">
    <property type="entry name" value="Kinase-like_dom_sf"/>
</dbReference>
<evidence type="ECO:0000259" key="3">
    <source>
        <dbReference type="PROSITE" id="PS50057"/>
    </source>
</evidence>
<dbReference type="PANTHER" id="PTHR46221">
    <property type="entry name" value="FERM AND PDZ DOMAIN-CONTAINING PROTEIN FAMILY MEMBER"/>
    <property type="match status" value="1"/>
</dbReference>
<proteinExistence type="predicted"/>
<feature type="non-terminal residue" evidence="4">
    <location>
        <position position="1"/>
    </location>
</feature>
<evidence type="ECO:0000259" key="2">
    <source>
        <dbReference type="PROSITE" id="PS50011"/>
    </source>
</evidence>
<dbReference type="Pfam" id="PF21477">
    <property type="entry name" value="FERM_C_FAK1"/>
    <property type="match status" value="1"/>
</dbReference>
<evidence type="ECO:0008006" key="6">
    <source>
        <dbReference type="Google" id="ProtNLM"/>
    </source>
</evidence>
<feature type="non-terminal residue" evidence="4">
    <location>
        <position position="376"/>
    </location>
</feature>
<dbReference type="PROSITE" id="PS00107">
    <property type="entry name" value="PROTEIN_KINASE_ATP"/>
    <property type="match status" value="1"/>
</dbReference>
<dbReference type="Pfam" id="PF07714">
    <property type="entry name" value="PK_Tyr_Ser-Thr"/>
    <property type="match status" value="1"/>
</dbReference>
<gene>
    <name evidence="4" type="ORF">MSPICULIGERA_LOCUS3048</name>
</gene>
<dbReference type="CDD" id="cd13190">
    <property type="entry name" value="FERM_C_FAK1"/>
    <property type="match status" value="1"/>
</dbReference>
<dbReference type="InterPro" id="IPR000299">
    <property type="entry name" value="FERM_domain"/>
</dbReference>
<dbReference type="SUPFAM" id="SSF56112">
    <property type="entry name" value="Protein kinase-like (PK-like)"/>
    <property type="match status" value="1"/>
</dbReference>
<dbReference type="InterPro" id="IPR001245">
    <property type="entry name" value="Ser-Thr/Tyr_kinase_cat_dom"/>
</dbReference>
<dbReference type="InterPro" id="IPR014352">
    <property type="entry name" value="FERM/acyl-CoA-bd_prot_sf"/>
</dbReference>
<dbReference type="Gene3D" id="3.30.200.20">
    <property type="entry name" value="Phosphorylase Kinase, domain 1"/>
    <property type="match status" value="1"/>
</dbReference>
<evidence type="ECO:0000313" key="5">
    <source>
        <dbReference type="Proteomes" id="UP001177023"/>
    </source>
</evidence>
<dbReference type="InterPro" id="IPR011993">
    <property type="entry name" value="PH-like_dom_sf"/>
</dbReference>
<evidence type="ECO:0000313" key="4">
    <source>
        <dbReference type="EMBL" id="CAJ0564370.1"/>
    </source>
</evidence>
<keyword evidence="1" id="KW-0067">ATP-binding</keyword>
<dbReference type="PROSITE" id="PS50011">
    <property type="entry name" value="PROTEIN_KINASE_DOM"/>
    <property type="match status" value="1"/>
</dbReference>
<dbReference type="InterPro" id="IPR035963">
    <property type="entry name" value="FERM_2"/>
</dbReference>
<dbReference type="SUPFAM" id="SSF47031">
    <property type="entry name" value="Second domain of FERM"/>
    <property type="match status" value="1"/>
</dbReference>
<reference evidence="4" key="1">
    <citation type="submission" date="2023-06" db="EMBL/GenBank/DDBJ databases">
        <authorList>
            <person name="Delattre M."/>
        </authorList>
    </citation>
    <scope>NUCLEOTIDE SEQUENCE</scope>
    <source>
        <strain evidence="4">AF72</strain>
    </source>
</reference>
<keyword evidence="5" id="KW-1185">Reference proteome</keyword>
<protein>
    <recommendedName>
        <fullName evidence="6">Non-specific protein-tyrosine kinase</fullName>
    </recommendedName>
</protein>
<evidence type="ECO:0000256" key="1">
    <source>
        <dbReference type="PROSITE-ProRule" id="PRU10141"/>
    </source>
</evidence>
<dbReference type="GO" id="GO:0004672">
    <property type="term" value="F:protein kinase activity"/>
    <property type="evidence" value="ECO:0007669"/>
    <property type="project" value="InterPro"/>
</dbReference>
<dbReference type="SUPFAM" id="SSF50729">
    <property type="entry name" value="PH domain-like"/>
    <property type="match status" value="1"/>
</dbReference>
<accession>A0AA36C8L5</accession>
<dbReference type="InterPro" id="IPR017441">
    <property type="entry name" value="Protein_kinase_ATP_BS"/>
</dbReference>
<dbReference type="AlphaFoldDB" id="A0AA36C8L5"/>
<feature type="binding site" evidence="1">
    <location>
        <position position="320"/>
    </location>
    <ligand>
        <name>ATP</name>
        <dbReference type="ChEBI" id="CHEBI:30616"/>
    </ligand>
</feature>
<dbReference type="InterPro" id="IPR049385">
    <property type="entry name" value="FAK1-like_FERM_C"/>
</dbReference>
<dbReference type="Gene3D" id="2.30.29.30">
    <property type="entry name" value="Pleckstrin-homology domain (PH domain)/Phosphotyrosine-binding domain (PTB)"/>
    <property type="match status" value="1"/>
</dbReference>
<dbReference type="PROSITE" id="PS50057">
    <property type="entry name" value="FERM_3"/>
    <property type="match status" value="1"/>
</dbReference>
<dbReference type="InterPro" id="IPR041784">
    <property type="entry name" value="FAK1/PYK2_FERM_C"/>
</dbReference>
<feature type="domain" description="FERM" evidence="3">
    <location>
        <begin position="1"/>
        <end position="244"/>
    </location>
</feature>
<dbReference type="InterPro" id="IPR000719">
    <property type="entry name" value="Prot_kinase_dom"/>
</dbReference>
<dbReference type="EMBL" id="CATQJA010000864">
    <property type="protein sequence ID" value="CAJ0564370.1"/>
    <property type="molecule type" value="Genomic_DNA"/>
</dbReference>
<organism evidence="4 5">
    <name type="scientific">Mesorhabditis spiculigera</name>
    <dbReference type="NCBI Taxonomy" id="96644"/>
    <lineage>
        <taxon>Eukaryota</taxon>
        <taxon>Metazoa</taxon>
        <taxon>Ecdysozoa</taxon>
        <taxon>Nematoda</taxon>
        <taxon>Chromadorea</taxon>
        <taxon>Rhabditida</taxon>
        <taxon>Rhabditina</taxon>
        <taxon>Rhabditomorpha</taxon>
        <taxon>Rhabditoidea</taxon>
        <taxon>Rhabditidae</taxon>
        <taxon>Mesorhabditinae</taxon>
        <taxon>Mesorhabditis</taxon>
    </lineage>
</organism>
<dbReference type="Gene3D" id="1.20.80.10">
    <property type="match status" value="1"/>
</dbReference>
<dbReference type="Proteomes" id="UP001177023">
    <property type="component" value="Unassembled WGS sequence"/>
</dbReference>
<sequence>TSSAELRFELRLRFIPQSTYELLLTESKAFFYLHEQVFADFQKQIAWKIALEPALELAALRVSRDYIEKQARGCIEARLDADSLDAEAAISTFIPDTVLMTANVKAKDLKKTFVGLVKKFSTLSATDSVLRSLSLLIEFVKFDLEIFKASIGAGWSSPVEFLVGPEVGMSYRINERCDMSRLGELRCVLEVTVRKMEAHADKAIVQMKLSGSAQPMLITTPSLEIAESLAHLIDGYQAMYNQGPSVYKMRGLDRCDSIELKASKAVACREERNVPNNVSDRRIKREHVTLKELIGGGQFGNVYKGVYCSPGHSTQSVAIKVCKLENEPADTQLILQESHLMRRFRHENIVALVGVCMESPMWLVIELASYGEVGGL</sequence>
<name>A0AA36C8L5_9BILA</name>
<feature type="domain" description="Protein kinase" evidence="2">
    <location>
        <begin position="288"/>
        <end position="376"/>
    </location>
</feature>
<dbReference type="PANTHER" id="PTHR46221:SF9">
    <property type="entry name" value="NON-SPECIFIC PROTEIN-TYROSINE KINASE"/>
    <property type="match status" value="1"/>
</dbReference>
<keyword evidence="1" id="KW-0547">Nucleotide-binding</keyword>
<dbReference type="GO" id="GO:0005524">
    <property type="term" value="F:ATP binding"/>
    <property type="evidence" value="ECO:0007669"/>
    <property type="project" value="UniProtKB-UniRule"/>
</dbReference>
<comment type="caution">
    <text evidence="4">The sequence shown here is derived from an EMBL/GenBank/DDBJ whole genome shotgun (WGS) entry which is preliminary data.</text>
</comment>